<dbReference type="SUPFAM" id="SSF51126">
    <property type="entry name" value="Pectin lyase-like"/>
    <property type="match status" value="1"/>
</dbReference>
<dbReference type="KEGG" id="vck:PG915_01970"/>
<gene>
    <name evidence="1" type="ORF">PG915_01970</name>
</gene>
<dbReference type="Gene3D" id="2.160.20.10">
    <property type="entry name" value="Single-stranded right-handed beta-helix, Pectin lyase-like"/>
    <property type="match status" value="1"/>
</dbReference>
<dbReference type="EMBL" id="CP115920">
    <property type="protein sequence ID" value="XCD16371.1"/>
    <property type="molecule type" value="Genomic_DNA"/>
</dbReference>
<accession>A0AAU8BI56</accession>
<protein>
    <submittedName>
        <fullName evidence="1">Uncharacterized protein</fullName>
    </submittedName>
</protein>
<dbReference type="InterPro" id="IPR011050">
    <property type="entry name" value="Pectin_lyase_fold/virulence"/>
</dbReference>
<dbReference type="AlphaFoldDB" id="A0AAU8BI56"/>
<reference evidence="1" key="1">
    <citation type="submission" date="2023-01" db="EMBL/GenBank/DDBJ databases">
        <title>Vibrio sp. CB1-14 genome sequencing.</title>
        <authorList>
            <person name="Otstavnykh N."/>
            <person name="Isaeva M."/>
            <person name="Meleshko D."/>
        </authorList>
    </citation>
    <scope>NUCLEOTIDE SEQUENCE</scope>
    <source>
        <strain evidence="1">CB1-14</strain>
    </source>
</reference>
<dbReference type="InterPro" id="IPR012334">
    <property type="entry name" value="Pectin_lyas_fold"/>
</dbReference>
<organism evidence="1">
    <name type="scientific">Vibrio chaetopteri</name>
    <dbReference type="NCBI Taxonomy" id="3016528"/>
    <lineage>
        <taxon>Bacteria</taxon>
        <taxon>Pseudomonadati</taxon>
        <taxon>Pseudomonadota</taxon>
        <taxon>Gammaproteobacteria</taxon>
        <taxon>Vibrionales</taxon>
        <taxon>Vibrionaceae</taxon>
        <taxon>Vibrio</taxon>
    </lineage>
</organism>
<sequence>MTLLSAAPNAATIVVEPGFNTLRAAVANASAGDVLELRDGIYPSTASDLTIDKSLTIRAINRAANPMVYFDYNDGLLISGSETEFILQGVNLGKNDRLNDFKIEGDVESVALLENAMTRVEASVVQVTDSDNNIATVDHLLVVGNSVFNVLGHGSFYNWGAEKTLLFAGNKLNYINITFANFGAEHNVIGNVFTITDSQINFQSTEYARIIGNQFIQNVSKSLGGSITGASIGYVAMLYGAGEFVNNIIRQGLNPFSATGTPGNFRTLYLNGEWEVVNNVFEQSYDSLNEGVSTYHDSFDISGSGLFSNNIIKGLIQPNLFDFTDSQAQNHFLISHNLCFETKQNCPEGNGNQSGKDPMFLTDYQLATGSPAIDAGVDSNVYRDIDGSRADLGAYGGVYPIDQFTKQLSPGVTSPFFYPLFEANSSLSNTGALTVKAVAVARQR</sequence>
<name>A0AAU8BI56_9VIBR</name>
<proteinExistence type="predicted"/>
<dbReference type="RefSeq" id="WP_353497654.1">
    <property type="nucleotide sequence ID" value="NZ_CP115920.1"/>
</dbReference>
<evidence type="ECO:0000313" key="1">
    <source>
        <dbReference type="EMBL" id="XCD16371.1"/>
    </source>
</evidence>